<dbReference type="Proteomes" id="UP000438448">
    <property type="component" value="Unassembled WGS sequence"/>
</dbReference>
<organism evidence="2 3">
    <name type="scientific">Nocardia macrotermitis</name>
    <dbReference type="NCBI Taxonomy" id="2585198"/>
    <lineage>
        <taxon>Bacteria</taxon>
        <taxon>Bacillati</taxon>
        <taxon>Actinomycetota</taxon>
        <taxon>Actinomycetes</taxon>
        <taxon>Mycobacteriales</taxon>
        <taxon>Nocardiaceae</taxon>
        <taxon>Nocardia</taxon>
    </lineage>
</organism>
<dbReference type="OrthoDB" id="5146906at2"/>
<keyword evidence="1" id="KW-1133">Transmembrane helix</keyword>
<dbReference type="EMBL" id="WEGK01000024">
    <property type="protein sequence ID" value="MQY23898.1"/>
    <property type="molecule type" value="Genomic_DNA"/>
</dbReference>
<evidence type="ECO:0000256" key="1">
    <source>
        <dbReference type="SAM" id="Phobius"/>
    </source>
</evidence>
<name>A0A7K0DE04_9NOCA</name>
<dbReference type="RefSeq" id="WP_153415636.1">
    <property type="nucleotide sequence ID" value="NZ_WEGK01000024.1"/>
</dbReference>
<keyword evidence="1" id="KW-0472">Membrane</keyword>
<protein>
    <recommendedName>
        <fullName evidence="4">OmpA-like domain-containing protein</fullName>
    </recommendedName>
</protein>
<dbReference type="Gene3D" id="1.25.40.10">
    <property type="entry name" value="Tetratricopeptide repeat domain"/>
    <property type="match status" value="1"/>
</dbReference>
<evidence type="ECO:0000313" key="2">
    <source>
        <dbReference type="EMBL" id="MQY23898.1"/>
    </source>
</evidence>
<sequence length="297" mass="30293">MNATTAHAAALAGAGRYDDAAQVLTDLGGHDSTDPDVLDLLARVHAQRGELADADECWAAAQRAGGDASAARGGRRRIAALQSGRVRRRPGRIALALVVAGALGAGGVAAGVALSQQRPAVAAQLDDVQRAQRDQAARLATVAEQSEGPTATRRALLRDLTTAVTAEPALRSYSDGDALTVTFPHGLFSVGTTFAPTGTAALDRLGHLLPRFGARVAVTVTGHTEDATPSPTLGYTDTVELGLARARIAAVRLSGVSGLPLPVFLLASAGAANPPYPADTSTGPALNRTVTVTVRPI</sequence>
<dbReference type="Gene3D" id="3.30.1330.60">
    <property type="entry name" value="OmpA-like domain"/>
    <property type="match status" value="1"/>
</dbReference>
<accession>A0A7K0DE04</accession>
<proteinExistence type="predicted"/>
<keyword evidence="1" id="KW-0812">Transmembrane</keyword>
<dbReference type="InterPro" id="IPR011990">
    <property type="entry name" value="TPR-like_helical_dom_sf"/>
</dbReference>
<gene>
    <name evidence="2" type="ORF">NRB20_70310</name>
</gene>
<comment type="caution">
    <text evidence="2">The sequence shown here is derived from an EMBL/GenBank/DDBJ whole genome shotgun (WGS) entry which is preliminary data.</text>
</comment>
<evidence type="ECO:0008006" key="4">
    <source>
        <dbReference type="Google" id="ProtNLM"/>
    </source>
</evidence>
<dbReference type="SUPFAM" id="SSF103088">
    <property type="entry name" value="OmpA-like"/>
    <property type="match status" value="1"/>
</dbReference>
<reference evidence="2 3" key="1">
    <citation type="submission" date="2019-10" db="EMBL/GenBank/DDBJ databases">
        <title>Nocardia macrotermitis sp. nov. and Nocardia aurantia sp. nov., isolated from the gut of fungus growing-termite Macrotermes natalensis.</title>
        <authorList>
            <person name="Benndorf R."/>
            <person name="Schwitalla J."/>
            <person name="Martin K."/>
            <person name="De Beer W."/>
            <person name="Kaster A.-K."/>
            <person name="Vollmers J."/>
            <person name="Poulsen M."/>
            <person name="Beemelmanns C."/>
        </authorList>
    </citation>
    <scope>NUCLEOTIDE SEQUENCE [LARGE SCALE GENOMIC DNA]</scope>
    <source>
        <strain evidence="2 3">RB20</strain>
    </source>
</reference>
<evidence type="ECO:0000313" key="3">
    <source>
        <dbReference type="Proteomes" id="UP000438448"/>
    </source>
</evidence>
<dbReference type="InterPro" id="IPR036737">
    <property type="entry name" value="OmpA-like_sf"/>
</dbReference>
<feature type="transmembrane region" description="Helical" evidence="1">
    <location>
        <begin position="93"/>
        <end position="114"/>
    </location>
</feature>
<dbReference type="SUPFAM" id="SSF48452">
    <property type="entry name" value="TPR-like"/>
    <property type="match status" value="1"/>
</dbReference>
<keyword evidence="3" id="KW-1185">Reference proteome</keyword>
<dbReference type="AlphaFoldDB" id="A0A7K0DE04"/>